<feature type="transmembrane region" description="Helical" evidence="28">
    <location>
        <begin position="7"/>
        <end position="29"/>
    </location>
</feature>
<proteinExistence type="inferred from homology"/>
<evidence type="ECO:0000256" key="21">
    <source>
        <dbReference type="ARBA" id="ARBA00023251"/>
    </source>
</evidence>
<keyword evidence="22" id="KW-0511">Multifunctional enzyme</keyword>
<evidence type="ECO:0000259" key="31">
    <source>
        <dbReference type="Pfam" id="PF17092"/>
    </source>
</evidence>
<keyword evidence="11" id="KW-0645">Protease</keyword>
<evidence type="ECO:0000256" key="13">
    <source>
        <dbReference type="ARBA" id="ARBA00022679"/>
    </source>
</evidence>
<evidence type="ECO:0000256" key="8">
    <source>
        <dbReference type="ARBA" id="ARBA00022475"/>
    </source>
</evidence>
<feature type="domain" description="Penicillin-binding protein OB-like" evidence="31">
    <location>
        <begin position="317"/>
        <end position="427"/>
    </location>
</feature>
<evidence type="ECO:0000256" key="9">
    <source>
        <dbReference type="ARBA" id="ARBA00022519"/>
    </source>
</evidence>
<evidence type="ECO:0000256" key="17">
    <source>
        <dbReference type="ARBA" id="ARBA00022968"/>
    </source>
</evidence>
<dbReference type="InterPro" id="IPR031376">
    <property type="entry name" value="PCB_OB"/>
</dbReference>
<sequence length="861" mass="95606">MKIFKKFLQILFICGLLGCITLVALYLYVKPDIPSVAVLKDVKLQTPMQVFTRDGKLINQFGEKRRIPVKINDVPDPLLKAFLATEDNRFYEHYGIDPIGIVRSALVLISTGEKRQGASTITMQLARNFFLTREKAYIRKVKEIFIAIHIEQLLSKDEIFELYLNKIELGNRAFGIGAAAQVYYGKSLDELTLAQMAMIAGLPKAPSALNPIRNPERAKARRNVVLSRMLDEGYISTSEYTQATNAPITATFHGAEIELYAPYISEMARAELVAMYGTEQAYNSGIKVYTSVESTMQAAAQTALRDNLYAYDMRHGYRGPVAYLWQNDSEEAVAEQELVQFLKGVSTQADLHAGVVMSVEEQAITVLTKDSERLTIDWEGLKWARTYITQSRQSFAPKTAADILNPGAQIWYRFDADGLPLLAQIPDASSALVSIDPKDGRIKAIVGGYSFEQSQYNRAVQAKRQVGSNIKPFIYSAALEHGYSLATILNDAPINHWDKSQGVAWRPKNSPPKYVGPIRVRRALAQSKNVVSVRLIRGVGVDTTADHLLKFGFKDEDIPRNETLALGSASLTPLELARGMSAFANGGHLVEPYFISSIVTSEDEVLYQAQPLLACSNEQRRKNEVLAEFAELEKMLADESNTDTQLAIDPQIDGLESQQEQTMPSCAPRVISEQNAFLIADAMNSAIWGGGSWQHGTGWNGTGWRATNLKRRDISGKTGTTNNSVDTWFSGFNANVMTTIWVGFDNPGNPLGRTSYNNNLDRGQIFGAESGAKTSQPGWIDFMRVALEDQPYAAVEPPEGLESVRIDLKTGLLSHNNDHTSRFEYFIKGTAPTRYVEKKPPVLFETQTPGDKSQPTEDELF</sequence>
<dbReference type="EC" id="3.4.16.4" evidence="6"/>
<dbReference type="Pfam" id="PF00912">
    <property type="entry name" value="Transgly"/>
    <property type="match status" value="1"/>
</dbReference>
<evidence type="ECO:0000256" key="3">
    <source>
        <dbReference type="ARBA" id="ARBA00004752"/>
    </source>
</evidence>
<evidence type="ECO:0000256" key="20">
    <source>
        <dbReference type="ARBA" id="ARBA00023136"/>
    </source>
</evidence>
<evidence type="ECO:0000256" key="10">
    <source>
        <dbReference type="ARBA" id="ARBA00022645"/>
    </source>
</evidence>
<evidence type="ECO:0000256" key="26">
    <source>
        <dbReference type="ARBA" id="ARBA00049902"/>
    </source>
</evidence>
<keyword evidence="16" id="KW-0133">Cell shape</keyword>
<keyword evidence="15" id="KW-0378">Hydrolase</keyword>
<evidence type="ECO:0000256" key="24">
    <source>
        <dbReference type="ARBA" id="ARBA00034000"/>
    </source>
</evidence>
<evidence type="ECO:0000259" key="30">
    <source>
        <dbReference type="Pfam" id="PF00912"/>
    </source>
</evidence>
<gene>
    <name evidence="32" type="ORF">WCN91_14120</name>
</gene>
<dbReference type="PANTHER" id="PTHR32282">
    <property type="entry name" value="BINDING PROTEIN TRANSPEPTIDASE, PUTATIVE-RELATED"/>
    <property type="match status" value="1"/>
</dbReference>
<dbReference type="InterPro" id="IPR036950">
    <property type="entry name" value="PBP_transglycosylase"/>
</dbReference>
<evidence type="ECO:0000256" key="7">
    <source>
        <dbReference type="ARBA" id="ARBA00018638"/>
    </source>
</evidence>
<evidence type="ECO:0000256" key="1">
    <source>
        <dbReference type="ARBA" id="ARBA00002624"/>
    </source>
</evidence>
<evidence type="ECO:0000256" key="6">
    <source>
        <dbReference type="ARBA" id="ARBA00012448"/>
    </source>
</evidence>
<evidence type="ECO:0000256" key="12">
    <source>
        <dbReference type="ARBA" id="ARBA00022676"/>
    </source>
</evidence>
<keyword evidence="23" id="KW-0961">Cell wall biogenesis/degradation</keyword>
<keyword evidence="18" id="KW-0573">Peptidoglycan synthesis</keyword>
<protein>
    <recommendedName>
        <fullName evidence="7">Penicillin-binding protein 1A</fullName>
        <ecNumber evidence="25">2.4.99.28</ecNumber>
        <ecNumber evidence="6">3.4.16.4</ecNumber>
    </recommendedName>
</protein>
<keyword evidence="12" id="KW-0328">Glycosyltransferase</keyword>
<dbReference type="InterPro" id="IPR001264">
    <property type="entry name" value="Glyco_trans_51"/>
</dbReference>
<evidence type="ECO:0000313" key="32">
    <source>
        <dbReference type="EMBL" id="MEM0516537.1"/>
    </source>
</evidence>
<evidence type="ECO:0000256" key="25">
    <source>
        <dbReference type="ARBA" id="ARBA00044770"/>
    </source>
</evidence>
<evidence type="ECO:0000256" key="4">
    <source>
        <dbReference type="ARBA" id="ARBA00007090"/>
    </source>
</evidence>
<comment type="subcellular location">
    <subcellularLocation>
        <location evidence="2">Cell inner membrane</location>
        <topology evidence="2">Single-pass type II membrane protein</topology>
    </subcellularLocation>
</comment>
<evidence type="ECO:0000256" key="5">
    <source>
        <dbReference type="ARBA" id="ARBA00007739"/>
    </source>
</evidence>
<name>A0ABU9MZ75_9GAMM</name>
<comment type="pathway">
    <text evidence="3">Cell wall biogenesis; peptidoglycan biosynthesis.</text>
</comment>
<comment type="caution">
    <text evidence="32">The sequence shown here is derived from an EMBL/GenBank/DDBJ whole genome shotgun (WGS) entry which is preliminary data.</text>
</comment>
<comment type="similarity">
    <text evidence="5">In the N-terminal section; belongs to the glycosyltransferase 51 family.</text>
</comment>
<dbReference type="PANTHER" id="PTHR32282:SF27">
    <property type="entry name" value="PENICILLIN-BINDING PROTEIN 1A"/>
    <property type="match status" value="1"/>
</dbReference>
<keyword evidence="20 28" id="KW-0472">Membrane</keyword>
<feature type="coiled-coil region" evidence="27">
    <location>
        <begin position="615"/>
        <end position="642"/>
    </location>
</feature>
<keyword evidence="9" id="KW-0997">Cell inner membrane</keyword>
<dbReference type="Pfam" id="PF17092">
    <property type="entry name" value="PCB_OB"/>
    <property type="match status" value="1"/>
</dbReference>
<evidence type="ECO:0000256" key="16">
    <source>
        <dbReference type="ARBA" id="ARBA00022960"/>
    </source>
</evidence>
<keyword evidence="13" id="KW-0808">Transferase</keyword>
<organism evidence="32 33">
    <name type="scientific">Pseudoalteromonas qingdaonensis</name>
    <dbReference type="NCBI Taxonomy" id="3131913"/>
    <lineage>
        <taxon>Bacteria</taxon>
        <taxon>Pseudomonadati</taxon>
        <taxon>Pseudomonadota</taxon>
        <taxon>Gammaproteobacteria</taxon>
        <taxon>Alteromonadales</taxon>
        <taxon>Pseudoalteromonadaceae</taxon>
        <taxon>Pseudoalteromonas</taxon>
    </lineage>
</organism>
<dbReference type="Gene3D" id="3.40.710.10">
    <property type="entry name" value="DD-peptidase/beta-lactamase superfamily"/>
    <property type="match status" value="2"/>
</dbReference>
<dbReference type="Proteomes" id="UP001447008">
    <property type="component" value="Unassembled WGS sequence"/>
</dbReference>
<comment type="similarity">
    <text evidence="4">In the C-terminal section; belongs to the transpeptidase family.</text>
</comment>
<dbReference type="SUPFAM" id="SSF56601">
    <property type="entry name" value="beta-lactamase/transpeptidase-like"/>
    <property type="match status" value="1"/>
</dbReference>
<feature type="domain" description="Penicillin-binding protein transpeptidase" evidence="29">
    <location>
        <begin position="432"/>
        <end position="732"/>
    </location>
</feature>
<dbReference type="SUPFAM" id="SSF53955">
    <property type="entry name" value="Lysozyme-like"/>
    <property type="match status" value="1"/>
</dbReference>
<keyword evidence="10" id="KW-0121">Carboxypeptidase</keyword>
<dbReference type="NCBIfam" id="TIGR02074">
    <property type="entry name" value="PBP_1a_fam"/>
    <property type="match status" value="1"/>
</dbReference>
<dbReference type="InterPro" id="IPR012338">
    <property type="entry name" value="Beta-lactam/transpept-like"/>
</dbReference>
<dbReference type="EC" id="2.4.99.28" evidence="25"/>
<evidence type="ECO:0000256" key="23">
    <source>
        <dbReference type="ARBA" id="ARBA00023316"/>
    </source>
</evidence>
<evidence type="ECO:0000256" key="28">
    <source>
        <dbReference type="SAM" id="Phobius"/>
    </source>
</evidence>
<evidence type="ECO:0000256" key="27">
    <source>
        <dbReference type="SAM" id="Coils"/>
    </source>
</evidence>
<keyword evidence="14 28" id="KW-0812">Transmembrane</keyword>
<dbReference type="RefSeq" id="WP_342680020.1">
    <property type="nucleotide sequence ID" value="NZ_JBCGCU010000020.1"/>
</dbReference>
<dbReference type="PROSITE" id="PS51257">
    <property type="entry name" value="PROKAR_LIPOPROTEIN"/>
    <property type="match status" value="1"/>
</dbReference>
<evidence type="ECO:0000256" key="2">
    <source>
        <dbReference type="ARBA" id="ARBA00004249"/>
    </source>
</evidence>
<comment type="catalytic activity">
    <reaction evidence="24">
        <text>Preferential cleavage: (Ac)2-L-Lys-D-Ala-|-D-Ala. Also transpeptidation of peptidyl-alanyl moieties that are N-acyl substituents of D-alanine.</text>
        <dbReference type="EC" id="3.4.16.4"/>
    </reaction>
</comment>
<comment type="function">
    <text evidence="1">Cell wall formation. Synthesis of cross-linked peptidoglycan from the lipid intermediates. The enzyme has a penicillin-insensitive transglycosylase N-terminal domain (formation of linear glycan strands) and a penicillin-sensitive transpeptidase C-terminal domain (cross-linking of the peptide subunits).</text>
</comment>
<dbReference type="InterPro" id="IPR050396">
    <property type="entry name" value="Glycosyltr_51/Transpeptidase"/>
</dbReference>
<keyword evidence="17" id="KW-0735">Signal-anchor</keyword>
<keyword evidence="8" id="KW-1003">Cell membrane</keyword>
<keyword evidence="19 28" id="KW-1133">Transmembrane helix</keyword>
<evidence type="ECO:0000256" key="18">
    <source>
        <dbReference type="ARBA" id="ARBA00022984"/>
    </source>
</evidence>
<dbReference type="InterPro" id="IPR001460">
    <property type="entry name" value="PCN-bd_Tpept"/>
</dbReference>
<evidence type="ECO:0000259" key="29">
    <source>
        <dbReference type="Pfam" id="PF00905"/>
    </source>
</evidence>
<dbReference type="Gene3D" id="1.10.3810.10">
    <property type="entry name" value="Biosynthetic peptidoglycan transglycosylase-like"/>
    <property type="match status" value="1"/>
</dbReference>
<keyword evidence="21" id="KW-0046">Antibiotic resistance</keyword>
<evidence type="ECO:0000256" key="22">
    <source>
        <dbReference type="ARBA" id="ARBA00023268"/>
    </source>
</evidence>
<dbReference type="EMBL" id="JBCGCU010000020">
    <property type="protein sequence ID" value="MEM0516537.1"/>
    <property type="molecule type" value="Genomic_DNA"/>
</dbReference>
<reference evidence="32 33" key="1">
    <citation type="submission" date="2024-03" db="EMBL/GenBank/DDBJ databases">
        <title>Pseudoalteromonas qingdaonensis sp. nov., isolated from the intestines of marine benthic organisms.</title>
        <authorList>
            <person name="Lin X."/>
            <person name="Fang S."/>
            <person name="Hu X."/>
        </authorList>
    </citation>
    <scope>NUCLEOTIDE SEQUENCE [LARGE SCALE GENOMIC DNA]</scope>
    <source>
        <strain evidence="32 33">YIC-827</strain>
    </source>
</reference>
<evidence type="ECO:0000313" key="33">
    <source>
        <dbReference type="Proteomes" id="UP001447008"/>
    </source>
</evidence>
<keyword evidence="27" id="KW-0175">Coiled coil</keyword>
<dbReference type="Pfam" id="PF00905">
    <property type="entry name" value="Transpeptidase"/>
    <property type="match status" value="1"/>
</dbReference>
<evidence type="ECO:0000256" key="15">
    <source>
        <dbReference type="ARBA" id="ARBA00022801"/>
    </source>
</evidence>
<evidence type="ECO:0000256" key="11">
    <source>
        <dbReference type="ARBA" id="ARBA00022670"/>
    </source>
</evidence>
<evidence type="ECO:0000256" key="19">
    <source>
        <dbReference type="ARBA" id="ARBA00022989"/>
    </source>
</evidence>
<evidence type="ECO:0000256" key="14">
    <source>
        <dbReference type="ARBA" id="ARBA00022692"/>
    </source>
</evidence>
<keyword evidence="33" id="KW-1185">Reference proteome</keyword>
<dbReference type="InterPro" id="IPR023346">
    <property type="entry name" value="Lysozyme-like_dom_sf"/>
</dbReference>
<accession>A0ABU9MZ75</accession>
<feature type="domain" description="Glycosyl transferase family 51" evidence="30">
    <location>
        <begin position="54"/>
        <end position="229"/>
    </location>
</feature>
<comment type="catalytic activity">
    <reaction evidence="26">
        <text>[GlcNAc-(1-&gt;4)-Mur2Ac(oyl-L-Ala-gamma-D-Glu-L-Lys-D-Ala-D-Ala)](n)-di-trans,octa-cis-undecaprenyl diphosphate + beta-D-GlcNAc-(1-&gt;4)-Mur2Ac(oyl-L-Ala-gamma-D-Glu-L-Lys-D-Ala-D-Ala)-di-trans,octa-cis-undecaprenyl diphosphate = [GlcNAc-(1-&gt;4)-Mur2Ac(oyl-L-Ala-gamma-D-Glu-L-Lys-D-Ala-D-Ala)](n+1)-di-trans,octa-cis-undecaprenyl diphosphate + di-trans,octa-cis-undecaprenyl diphosphate + H(+)</text>
        <dbReference type="Rhea" id="RHEA:23708"/>
        <dbReference type="Rhea" id="RHEA-COMP:9602"/>
        <dbReference type="Rhea" id="RHEA-COMP:9603"/>
        <dbReference type="ChEBI" id="CHEBI:15378"/>
        <dbReference type="ChEBI" id="CHEBI:58405"/>
        <dbReference type="ChEBI" id="CHEBI:60033"/>
        <dbReference type="ChEBI" id="CHEBI:78435"/>
        <dbReference type="EC" id="2.4.99.28"/>
    </reaction>
</comment>